<dbReference type="EMBL" id="NMUH01001867">
    <property type="protein sequence ID" value="MQL96027.1"/>
    <property type="molecule type" value="Genomic_DNA"/>
</dbReference>
<reference evidence="2" key="1">
    <citation type="submission" date="2017-07" db="EMBL/GenBank/DDBJ databases">
        <title>Taro Niue Genome Assembly and Annotation.</title>
        <authorList>
            <person name="Atibalentja N."/>
            <person name="Keating K."/>
            <person name="Fields C.J."/>
        </authorList>
    </citation>
    <scope>NUCLEOTIDE SEQUENCE</scope>
    <source>
        <strain evidence="2">Niue_2</strain>
        <tissue evidence="2">Leaf</tissue>
    </source>
</reference>
<name>A0A843VNW6_COLES</name>
<feature type="region of interest" description="Disordered" evidence="1">
    <location>
        <begin position="12"/>
        <end position="41"/>
    </location>
</feature>
<evidence type="ECO:0000313" key="3">
    <source>
        <dbReference type="Proteomes" id="UP000652761"/>
    </source>
</evidence>
<keyword evidence="3" id="KW-1185">Reference proteome</keyword>
<gene>
    <name evidence="2" type="ORF">Taro_028695</name>
</gene>
<dbReference type="AlphaFoldDB" id="A0A843VNW6"/>
<accession>A0A843VNW6</accession>
<protein>
    <submittedName>
        <fullName evidence="2">Uncharacterized protein</fullName>
    </submittedName>
</protein>
<evidence type="ECO:0000313" key="2">
    <source>
        <dbReference type="EMBL" id="MQL96027.1"/>
    </source>
</evidence>
<sequence length="87" mass="9881">MTMSARVLARLPRPMTGRRRSLYRGHSPARLGSGGLGRRSGRDEEGLIVRIWGQPGYYSSVVLICEFGRSSGLHEFICCNARQWWRT</sequence>
<evidence type="ECO:0000256" key="1">
    <source>
        <dbReference type="SAM" id="MobiDB-lite"/>
    </source>
</evidence>
<dbReference type="Proteomes" id="UP000652761">
    <property type="component" value="Unassembled WGS sequence"/>
</dbReference>
<organism evidence="2 3">
    <name type="scientific">Colocasia esculenta</name>
    <name type="common">Wild taro</name>
    <name type="synonym">Arum esculentum</name>
    <dbReference type="NCBI Taxonomy" id="4460"/>
    <lineage>
        <taxon>Eukaryota</taxon>
        <taxon>Viridiplantae</taxon>
        <taxon>Streptophyta</taxon>
        <taxon>Embryophyta</taxon>
        <taxon>Tracheophyta</taxon>
        <taxon>Spermatophyta</taxon>
        <taxon>Magnoliopsida</taxon>
        <taxon>Liliopsida</taxon>
        <taxon>Araceae</taxon>
        <taxon>Aroideae</taxon>
        <taxon>Colocasieae</taxon>
        <taxon>Colocasia</taxon>
    </lineage>
</organism>
<comment type="caution">
    <text evidence="2">The sequence shown here is derived from an EMBL/GenBank/DDBJ whole genome shotgun (WGS) entry which is preliminary data.</text>
</comment>
<proteinExistence type="predicted"/>